<dbReference type="Gene3D" id="2.60.40.1120">
    <property type="entry name" value="Carboxypeptidase-like, regulatory domain"/>
    <property type="match status" value="1"/>
</dbReference>
<dbReference type="InterPro" id="IPR023996">
    <property type="entry name" value="TonB-dep_OMP_SusC/RagA"/>
</dbReference>
<comment type="subcellular location">
    <subcellularLocation>
        <location evidence="1 10">Cell outer membrane</location>
        <topology evidence="1 10">Multi-pass membrane protein</topology>
    </subcellularLocation>
</comment>
<dbReference type="Pfam" id="PF00593">
    <property type="entry name" value="TonB_dep_Rec_b-barrel"/>
    <property type="match status" value="1"/>
</dbReference>
<keyword evidence="3 10" id="KW-1134">Transmembrane beta strand</keyword>
<gene>
    <name evidence="14" type="ORF">GJJ64_07905</name>
</gene>
<keyword evidence="8" id="KW-0675">Receptor</keyword>
<sequence>MQNKIKIGLFLLIALSTLFVRVVKAQNNIVSLNFNNTSLISVLTSIEKQANVKFNYDAAVVDVNRKVVIKHSGTLKDALNIISRQLFLDFGVVGNNISIRNARKPIAPSVKMITGKIVSKQDGETLPGVNVLIKGTRQGAVTNINGEFTIKLVGDDIESTVLEATYLGFKPKEFRVGKETFFNIQLELDAIGINEVVVTSSYTANKRREDVVGSISQLTDAQLQVDRPIESFDKMMEGLVAGVYVETNTELGTPVKINIRGQGSLPAFGSTNRATTTTSSQPLYVVDGIPMYEQQKGNESQIFSREQNLNPLANINPDDIKSISVLKDATASALYGADAANGVIIITTKGGTAGKTKINFSYDTGVSTFINEFKWLSGPQYYSLLRETYINDGRSVTSASQLAGSSTINTDWFDLTNRNATYHNANLEISGGKENTTFRFSAGYRDQQSSSLGNDLQKTYIRLRLDHSLSDRFKVSFSLSPTLTNKNALDNYGGVLLPPNLAPYNADGTFATFLGVPNPLAVLAQNDDFHKGLQLLSNLNATYKITDSWAISGTLGSDFYQNRQTMYMSALNQTGANLNGRLSIFDRNYRSYTGFLQTTFDKVYRDKHTIGFVLGTQVEDKAANLLSGTGNNFSFDRLRVLGAAATQTSNSSLTENAVVSYYSQLGYDLNKKYYININGRVDQSSVFGGDKQVALNGSLGLGWIISKENFLKDVEAINLMKLRVTYGSTGNSRIGSYAARGLYSFGTSTGNLYNGNTSSVPAATSAPNPNLGWEKNYKFNLGLDLTIFNRFQLTAEYYNNLVVDLISSINVPLETGFSNILANTSKMRNQGFELSISSENIKTKNFTWSSSFNFGANRNKILAFNNGFSSLFGSRDEAAGFKVGNSASAIYGYRWGGVNPQTGLEIFFDKNGNVKTADEINQLPITETVVIGDRLPDFQGGFINNLTYKNLSLSFNILYSYGADFKFDNADEGDGRNLQNRNQSINLIDRWQRPGDITNIPRLNINRDRVSNSSRYVLDASYLKLSNVSLNYKLPLKTIAKVGLNNLSVFANATNLFYVYKEPGVKNRNGIAERRFRYPETMAITGGIRVGI</sequence>
<evidence type="ECO:0000256" key="8">
    <source>
        <dbReference type="ARBA" id="ARBA00023170"/>
    </source>
</evidence>
<feature type="domain" description="TonB-dependent receptor plug" evidence="13">
    <location>
        <begin position="209"/>
        <end position="343"/>
    </location>
</feature>
<comment type="similarity">
    <text evidence="10 11">Belongs to the TonB-dependent receptor family.</text>
</comment>
<name>A0A7K0FMA4_9SPHI</name>
<dbReference type="Gene3D" id="2.170.130.10">
    <property type="entry name" value="TonB-dependent receptor, plug domain"/>
    <property type="match status" value="1"/>
</dbReference>
<accession>A0A7K0FMA4</accession>
<dbReference type="Proteomes" id="UP000462931">
    <property type="component" value="Unassembled WGS sequence"/>
</dbReference>
<dbReference type="InterPro" id="IPR037066">
    <property type="entry name" value="Plug_dom_sf"/>
</dbReference>
<evidence type="ECO:0000313" key="14">
    <source>
        <dbReference type="EMBL" id="MRX47104.1"/>
    </source>
</evidence>
<dbReference type="AlphaFoldDB" id="A0A7K0FMA4"/>
<dbReference type="NCBIfam" id="TIGR04057">
    <property type="entry name" value="SusC_RagA_signa"/>
    <property type="match status" value="1"/>
</dbReference>
<dbReference type="InterPro" id="IPR036942">
    <property type="entry name" value="Beta-barrel_TonB_sf"/>
</dbReference>
<keyword evidence="15" id="KW-1185">Reference proteome</keyword>
<dbReference type="SUPFAM" id="SSF56935">
    <property type="entry name" value="Porins"/>
    <property type="match status" value="1"/>
</dbReference>
<dbReference type="NCBIfam" id="TIGR04056">
    <property type="entry name" value="OMP_RagA_SusC"/>
    <property type="match status" value="1"/>
</dbReference>
<evidence type="ECO:0000259" key="13">
    <source>
        <dbReference type="Pfam" id="PF07715"/>
    </source>
</evidence>
<dbReference type="PANTHER" id="PTHR30069:SF29">
    <property type="entry name" value="HEMOGLOBIN AND HEMOGLOBIN-HAPTOGLOBIN-BINDING PROTEIN 1-RELATED"/>
    <property type="match status" value="1"/>
</dbReference>
<dbReference type="PANTHER" id="PTHR30069">
    <property type="entry name" value="TONB-DEPENDENT OUTER MEMBRANE RECEPTOR"/>
    <property type="match status" value="1"/>
</dbReference>
<dbReference type="Gene3D" id="2.40.170.20">
    <property type="entry name" value="TonB-dependent receptor, beta-barrel domain"/>
    <property type="match status" value="1"/>
</dbReference>
<dbReference type="InterPro" id="IPR023997">
    <property type="entry name" value="TonB-dep_OMP_SusC/RagA_CS"/>
</dbReference>
<dbReference type="InterPro" id="IPR008969">
    <property type="entry name" value="CarboxyPept-like_regulatory"/>
</dbReference>
<dbReference type="SUPFAM" id="SSF49464">
    <property type="entry name" value="Carboxypeptidase regulatory domain-like"/>
    <property type="match status" value="1"/>
</dbReference>
<evidence type="ECO:0000256" key="6">
    <source>
        <dbReference type="ARBA" id="ARBA00023077"/>
    </source>
</evidence>
<protein>
    <submittedName>
        <fullName evidence="14">SusC/RagA family TonB-linked outer membrane protein</fullName>
    </submittedName>
</protein>
<evidence type="ECO:0000256" key="5">
    <source>
        <dbReference type="ARBA" id="ARBA00022729"/>
    </source>
</evidence>
<dbReference type="InterPro" id="IPR000531">
    <property type="entry name" value="Beta-barrel_TonB"/>
</dbReference>
<dbReference type="GO" id="GO:0015344">
    <property type="term" value="F:siderophore uptake transmembrane transporter activity"/>
    <property type="evidence" value="ECO:0007669"/>
    <property type="project" value="TreeGrafter"/>
</dbReference>
<keyword evidence="6 11" id="KW-0798">TonB box</keyword>
<keyword evidence="2 10" id="KW-0813">Transport</keyword>
<keyword evidence="7 10" id="KW-0472">Membrane</keyword>
<keyword evidence="9 10" id="KW-0998">Cell outer membrane</keyword>
<evidence type="ECO:0000259" key="12">
    <source>
        <dbReference type="Pfam" id="PF00593"/>
    </source>
</evidence>
<keyword evidence="5" id="KW-0732">Signal</keyword>
<keyword evidence="4 10" id="KW-0812">Transmembrane</keyword>
<evidence type="ECO:0000256" key="11">
    <source>
        <dbReference type="RuleBase" id="RU003357"/>
    </source>
</evidence>
<evidence type="ECO:0000313" key="15">
    <source>
        <dbReference type="Proteomes" id="UP000462931"/>
    </source>
</evidence>
<evidence type="ECO:0000256" key="9">
    <source>
        <dbReference type="ARBA" id="ARBA00023237"/>
    </source>
</evidence>
<dbReference type="GO" id="GO:0009279">
    <property type="term" value="C:cell outer membrane"/>
    <property type="evidence" value="ECO:0007669"/>
    <property type="project" value="UniProtKB-SubCell"/>
</dbReference>
<dbReference type="RefSeq" id="WP_154287254.1">
    <property type="nucleotide sequence ID" value="NZ_WKJI01000002.1"/>
</dbReference>
<evidence type="ECO:0000256" key="3">
    <source>
        <dbReference type="ARBA" id="ARBA00022452"/>
    </source>
</evidence>
<evidence type="ECO:0000256" key="4">
    <source>
        <dbReference type="ARBA" id="ARBA00022692"/>
    </source>
</evidence>
<feature type="domain" description="TonB-dependent receptor-like beta-barrel" evidence="12">
    <location>
        <begin position="503"/>
        <end position="1056"/>
    </location>
</feature>
<evidence type="ECO:0000256" key="7">
    <source>
        <dbReference type="ARBA" id="ARBA00023136"/>
    </source>
</evidence>
<dbReference type="EMBL" id="WKJI01000002">
    <property type="protein sequence ID" value="MRX47104.1"/>
    <property type="molecule type" value="Genomic_DNA"/>
</dbReference>
<evidence type="ECO:0000256" key="10">
    <source>
        <dbReference type="PROSITE-ProRule" id="PRU01360"/>
    </source>
</evidence>
<evidence type="ECO:0000256" key="2">
    <source>
        <dbReference type="ARBA" id="ARBA00022448"/>
    </source>
</evidence>
<evidence type="ECO:0000256" key="1">
    <source>
        <dbReference type="ARBA" id="ARBA00004571"/>
    </source>
</evidence>
<proteinExistence type="inferred from homology"/>
<dbReference type="InterPro" id="IPR012910">
    <property type="entry name" value="Plug_dom"/>
</dbReference>
<dbReference type="Pfam" id="PF07715">
    <property type="entry name" value="Plug"/>
    <property type="match status" value="1"/>
</dbReference>
<dbReference type="Pfam" id="PF13715">
    <property type="entry name" value="CarbopepD_reg_2"/>
    <property type="match status" value="1"/>
</dbReference>
<reference evidence="14 15" key="1">
    <citation type="submission" date="2019-11" db="EMBL/GenBank/DDBJ databases">
        <authorList>
            <person name="Cheng Q."/>
            <person name="Yang Z."/>
        </authorList>
    </citation>
    <scope>NUCLEOTIDE SEQUENCE [LARGE SCALE GENOMIC DNA]</scope>
    <source>
        <strain evidence="14 15">HX-22-1</strain>
    </source>
</reference>
<dbReference type="GO" id="GO:0044718">
    <property type="term" value="P:siderophore transmembrane transport"/>
    <property type="evidence" value="ECO:0007669"/>
    <property type="project" value="TreeGrafter"/>
</dbReference>
<dbReference type="PROSITE" id="PS52016">
    <property type="entry name" value="TONB_DEPENDENT_REC_3"/>
    <property type="match status" value="1"/>
</dbReference>
<dbReference type="InterPro" id="IPR039426">
    <property type="entry name" value="TonB-dep_rcpt-like"/>
</dbReference>
<comment type="caution">
    <text evidence="14">The sequence shown here is derived from an EMBL/GenBank/DDBJ whole genome shotgun (WGS) entry which is preliminary data.</text>
</comment>
<organism evidence="14 15">
    <name type="scientific">Pedobacter puniceum</name>
    <dbReference type="NCBI Taxonomy" id="2666136"/>
    <lineage>
        <taxon>Bacteria</taxon>
        <taxon>Pseudomonadati</taxon>
        <taxon>Bacteroidota</taxon>
        <taxon>Sphingobacteriia</taxon>
        <taxon>Sphingobacteriales</taxon>
        <taxon>Sphingobacteriaceae</taxon>
        <taxon>Pedobacter</taxon>
    </lineage>
</organism>